<sequence length="602" mass="66233">MAFKTPVFPAVDDPEEFLRRPFFERVKVMTGFWAGNGFGSPWVLHLIYIAKLAGFSAIGGLLVVTATSDVGGLFDVGRWWDEPVVYQKLVLWVALLEVVGVGGAWGPLTGHFKPMYGGARYWLRPGTIRLPPWPRVVPFTRGDRRGVVDAVLYAAILVSLAVAIVLPGVGTAALSAARPDVTGGLVRPVLFVVPAALLVLLGLRDKVVFLAGRGEQYLPVMVACATLDFTDMIIAAKLIIVIVWVGAAVSKFTRHFSFVVPPMVSNAPFMPRALRLRHYKNAPDDLRPSGLAHFMAHVLGTLAEFALPLVLLFSTNRALTLVAVAGMVLFHLFITSTFPLAVPLEWNILFAYTGIFLFAGHPGGAGYGLFDFSEPWMLPVIAGALLFFPVLGNLRPDLVSFLPSMRQYAGNWASAVWALAPGAEERLAELPVPVEPHHRQLRAFGYSAPQAEMAMQMFVAWRSMHTQGKGLLSVARTYLGDDLDTYTVREGEIGANLVVGWNFGDGHLHDDQLIEAIQRRLHFAPGELVVFWVESQPIHRPVQEYFVMDAALGVVERGRWDVRDLVDQQPWLPDGPVPLDVTWRHPRHHPAYRTANGEGALA</sequence>
<feature type="transmembrane region" description="Helical" evidence="1">
    <location>
        <begin position="349"/>
        <end position="370"/>
    </location>
</feature>
<proteinExistence type="predicted"/>
<feature type="transmembrane region" description="Helical" evidence="1">
    <location>
        <begin position="291"/>
        <end position="313"/>
    </location>
</feature>
<feature type="transmembrane region" description="Helical" evidence="1">
    <location>
        <begin position="84"/>
        <end position="105"/>
    </location>
</feature>
<keyword evidence="1" id="KW-1133">Transmembrane helix</keyword>
<feature type="transmembrane region" description="Helical" evidence="1">
    <location>
        <begin position="376"/>
        <end position="394"/>
    </location>
</feature>
<feature type="transmembrane region" description="Helical" evidence="1">
    <location>
        <begin position="150"/>
        <end position="173"/>
    </location>
</feature>
<keyword evidence="1" id="KW-0812">Transmembrane</keyword>
<dbReference type="RefSeq" id="WP_369226136.1">
    <property type="nucleotide sequence ID" value="NZ_CP163441.1"/>
</dbReference>
<keyword evidence="1" id="KW-0472">Membrane</keyword>
<dbReference type="EMBL" id="CP163441">
    <property type="protein sequence ID" value="XDQ47156.1"/>
    <property type="molecule type" value="Genomic_DNA"/>
</dbReference>
<dbReference type="InterPro" id="IPR021941">
    <property type="entry name" value="DUF3556_TM"/>
</dbReference>
<name>A0AB39QY35_9ACTN</name>
<accession>A0AB39QY35</accession>
<feature type="transmembrane region" description="Helical" evidence="1">
    <location>
        <begin position="217"/>
        <end position="246"/>
    </location>
</feature>
<organism evidence="2">
    <name type="scientific">Streptomyces sp. R39</name>
    <dbReference type="NCBI Taxonomy" id="3238631"/>
    <lineage>
        <taxon>Bacteria</taxon>
        <taxon>Bacillati</taxon>
        <taxon>Actinomycetota</taxon>
        <taxon>Actinomycetes</taxon>
        <taxon>Kitasatosporales</taxon>
        <taxon>Streptomycetaceae</taxon>
        <taxon>Streptomyces</taxon>
    </lineage>
</organism>
<evidence type="ECO:0000256" key="1">
    <source>
        <dbReference type="SAM" id="Phobius"/>
    </source>
</evidence>
<protein>
    <submittedName>
        <fullName evidence="2">DUF3556 domain-containing protein</fullName>
    </submittedName>
</protein>
<feature type="transmembrane region" description="Helical" evidence="1">
    <location>
        <begin position="319"/>
        <end position="342"/>
    </location>
</feature>
<feature type="transmembrane region" description="Helical" evidence="1">
    <location>
        <begin position="185"/>
        <end position="205"/>
    </location>
</feature>
<dbReference type="Pfam" id="PF12077">
    <property type="entry name" value="DUF3556"/>
    <property type="match status" value="1"/>
</dbReference>
<evidence type="ECO:0000313" key="2">
    <source>
        <dbReference type="EMBL" id="XDQ47156.1"/>
    </source>
</evidence>
<feature type="transmembrane region" description="Helical" evidence="1">
    <location>
        <begin position="42"/>
        <end position="64"/>
    </location>
</feature>
<reference evidence="2" key="1">
    <citation type="submission" date="2024-07" db="EMBL/GenBank/DDBJ databases">
        <authorList>
            <person name="Yu S.T."/>
        </authorList>
    </citation>
    <scope>NUCLEOTIDE SEQUENCE</scope>
    <source>
        <strain evidence="2">R39</strain>
    </source>
</reference>
<gene>
    <name evidence="2" type="ORF">AB5J52_35555</name>
</gene>
<dbReference type="AlphaFoldDB" id="A0AB39QY35"/>